<dbReference type="InterPro" id="IPR028957">
    <property type="entry name" value="Imm50"/>
</dbReference>
<gene>
    <name evidence="2" type="ORF">CP977_17040</name>
</gene>
<name>A0ABX6BIJ9_9ACTN</name>
<sequence>MRVLWPEDGSGRGTRSAPASPPASPPRPETRSSSRPPWTGGRCAPSRSRSTTTGSSRTPSRRPNRRAGPMTAAVPTLVNPEDLVRLYGEVPHLGTFRPRAVNLSWRGPTVMLRVDLSAFPAEVPPEWGGADVDTVQCHFQFLAVEDLALEEWEPPVPTASFTAEPLGRDRRMRVRVRGAGMDLGFTSHDTVHVGHVSAFGIAPDGTDGGPHLFLRPLDRRRFTTVPGPEEKTFHERV</sequence>
<dbReference type="Pfam" id="PF15594">
    <property type="entry name" value="Imm50"/>
    <property type="match status" value="1"/>
</dbReference>
<keyword evidence="3" id="KW-1185">Reference proteome</keyword>
<dbReference type="EMBL" id="CP023693">
    <property type="protein sequence ID" value="QEV33661.1"/>
    <property type="molecule type" value="Genomic_DNA"/>
</dbReference>
<reference evidence="2 3" key="1">
    <citation type="submission" date="2017-09" db="EMBL/GenBank/DDBJ databases">
        <authorList>
            <person name="Lee N."/>
            <person name="Cho B.-K."/>
        </authorList>
    </citation>
    <scope>NUCLEOTIDE SEQUENCE [LARGE SCALE GENOMIC DNA]</scope>
    <source>
        <strain evidence="2 3">ATCC 19740</strain>
    </source>
</reference>
<feature type="region of interest" description="Disordered" evidence="1">
    <location>
        <begin position="1"/>
        <end position="74"/>
    </location>
</feature>
<feature type="compositionally biased region" description="Low complexity" evidence="1">
    <location>
        <begin position="45"/>
        <end position="58"/>
    </location>
</feature>
<protein>
    <recommendedName>
        <fullName evidence="4">DUF1963 domain-containing protein</fullName>
    </recommendedName>
</protein>
<proteinExistence type="predicted"/>
<accession>A0ABX6BIJ9</accession>
<organism evidence="2 3">
    <name type="scientific">Streptomyces cinereoruber</name>
    <dbReference type="NCBI Taxonomy" id="67260"/>
    <lineage>
        <taxon>Bacteria</taxon>
        <taxon>Bacillati</taxon>
        <taxon>Actinomycetota</taxon>
        <taxon>Actinomycetes</taxon>
        <taxon>Kitasatosporales</taxon>
        <taxon>Streptomycetaceae</taxon>
        <taxon>Streptomyces</taxon>
    </lineage>
</organism>
<evidence type="ECO:0000313" key="3">
    <source>
        <dbReference type="Proteomes" id="UP000326029"/>
    </source>
</evidence>
<evidence type="ECO:0008006" key="4">
    <source>
        <dbReference type="Google" id="ProtNLM"/>
    </source>
</evidence>
<dbReference type="Proteomes" id="UP000326029">
    <property type="component" value="Chromosome"/>
</dbReference>
<evidence type="ECO:0000256" key="1">
    <source>
        <dbReference type="SAM" id="MobiDB-lite"/>
    </source>
</evidence>
<evidence type="ECO:0000313" key="2">
    <source>
        <dbReference type="EMBL" id="QEV33661.1"/>
    </source>
</evidence>